<keyword evidence="2" id="KW-1185">Reference proteome</keyword>
<proteinExistence type="predicted"/>
<dbReference type="Proteomes" id="UP001458880">
    <property type="component" value="Unassembled WGS sequence"/>
</dbReference>
<reference evidence="1 2" key="1">
    <citation type="journal article" date="2024" name="BMC Genomics">
        <title>De novo assembly and annotation of Popillia japonica's genome with initial clues to its potential as an invasive pest.</title>
        <authorList>
            <person name="Cucini C."/>
            <person name="Boschi S."/>
            <person name="Funari R."/>
            <person name="Cardaioli E."/>
            <person name="Iannotti N."/>
            <person name="Marturano G."/>
            <person name="Paoli F."/>
            <person name="Bruttini M."/>
            <person name="Carapelli A."/>
            <person name="Frati F."/>
            <person name="Nardi F."/>
        </authorList>
    </citation>
    <scope>NUCLEOTIDE SEQUENCE [LARGE SCALE GENOMIC DNA]</scope>
    <source>
        <strain evidence="1">DMR45628</strain>
    </source>
</reference>
<gene>
    <name evidence="1" type="ORF">QE152_g39839</name>
</gene>
<protein>
    <submittedName>
        <fullName evidence="1">Uncharacterized protein</fullName>
    </submittedName>
</protein>
<dbReference type="EMBL" id="JASPKY010000999">
    <property type="protein sequence ID" value="KAK9679620.1"/>
    <property type="molecule type" value="Genomic_DNA"/>
</dbReference>
<sequence>MRTWDNISFAVNATRQRSPRFALRSKRKQYFRVRYQESHPTCTTISVTTTTFLSDRKLCEAFPFTSTVAYPLDVLDRVRNDE</sequence>
<name>A0AAW1HT68_POPJA</name>
<evidence type="ECO:0000313" key="1">
    <source>
        <dbReference type="EMBL" id="KAK9679620.1"/>
    </source>
</evidence>
<evidence type="ECO:0000313" key="2">
    <source>
        <dbReference type="Proteomes" id="UP001458880"/>
    </source>
</evidence>
<comment type="caution">
    <text evidence="1">The sequence shown here is derived from an EMBL/GenBank/DDBJ whole genome shotgun (WGS) entry which is preliminary data.</text>
</comment>
<accession>A0AAW1HT68</accession>
<dbReference type="AlphaFoldDB" id="A0AAW1HT68"/>
<organism evidence="1 2">
    <name type="scientific">Popillia japonica</name>
    <name type="common">Japanese beetle</name>
    <dbReference type="NCBI Taxonomy" id="7064"/>
    <lineage>
        <taxon>Eukaryota</taxon>
        <taxon>Metazoa</taxon>
        <taxon>Ecdysozoa</taxon>
        <taxon>Arthropoda</taxon>
        <taxon>Hexapoda</taxon>
        <taxon>Insecta</taxon>
        <taxon>Pterygota</taxon>
        <taxon>Neoptera</taxon>
        <taxon>Endopterygota</taxon>
        <taxon>Coleoptera</taxon>
        <taxon>Polyphaga</taxon>
        <taxon>Scarabaeiformia</taxon>
        <taxon>Scarabaeidae</taxon>
        <taxon>Rutelinae</taxon>
        <taxon>Popillia</taxon>
    </lineage>
</organism>